<name>A0A413IJL2_9BACT</name>
<dbReference type="GO" id="GO:0016787">
    <property type="term" value="F:hydrolase activity"/>
    <property type="evidence" value="ECO:0007669"/>
    <property type="project" value="UniProtKB-KW"/>
</dbReference>
<evidence type="ECO:0000256" key="9">
    <source>
        <dbReference type="ARBA" id="ARBA00049893"/>
    </source>
</evidence>
<dbReference type="SUPFAM" id="SSF64438">
    <property type="entry name" value="CNF1/YfiH-like putative cysteine hydrolases"/>
    <property type="match status" value="1"/>
</dbReference>
<comment type="caution">
    <text evidence="12">The sequence shown here is derived from an EMBL/GenBank/DDBJ whole genome shotgun (WGS) entry which is preliminary data.</text>
</comment>
<accession>A0A413IJL2</accession>
<keyword evidence="5" id="KW-0378">Hydrolase</keyword>
<dbReference type="OrthoDB" id="4279at2"/>
<evidence type="ECO:0000256" key="10">
    <source>
        <dbReference type="RuleBase" id="RU361274"/>
    </source>
</evidence>
<comment type="catalytic activity">
    <reaction evidence="8">
        <text>adenosine + phosphate = alpha-D-ribose 1-phosphate + adenine</text>
        <dbReference type="Rhea" id="RHEA:27642"/>
        <dbReference type="ChEBI" id="CHEBI:16335"/>
        <dbReference type="ChEBI" id="CHEBI:16708"/>
        <dbReference type="ChEBI" id="CHEBI:43474"/>
        <dbReference type="ChEBI" id="CHEBI:57720"/>
        <dbReference type="EC" id="2.4.2.1"/>
    </reaction>
    <physiologicalReaction direction="left-to-right" evidence="8">
        <dbReference type="Rhea" id="RHEA:27643"/>
    </physiologicalReaction>
</comment>
<evidence type="ECO:0000256" key="2">
    <source>
        <dbReference type="ARBA" id="ARBA00007353"/>
    </source>
</evidence>
<evidence type="ECO:0000256" key="3">
    <source>
        <dbReference type="ARBA" id="ARBA00022679"/>
    </source>
</evidence>
<dbReference type="STRING" id="1121130.GCA_000519105_03193"/>
<dbReference type="NCBIfam" id="TIGR00726">
    <property type="entry name" value="peptidoglycan editing factor PgeF"/>
    <property type="match status" value="1"/>
</dbReference>
<dbReference type="InterPro" id="IPR038371">
    <property type="entry name" value="Cu_polyphenol_OxRdtase_sf"/>
</dbReference>
<evidence type="ECO:0000313" key="12">
    <source>
        <dbReference type="EMBL" id="RGY13798.1"/>
    </source>
</evidence>
<evidence type="ECO:0000256" key="1">
    <source>
        <dbReference type="ARBA" id="ARBA00000553"/>
    </source>
</evidence>
<dbReference type="Proteomes" id="UP000286063">
    <property type="component" value="Unassembled WGS sequence"/>
</dbReference>
<evidence type="ECO:0000256" key="8">
    <source>
        <dbReference type="ARBA" id="ARBA00048968"/>
    </source>
</evidence>
<sequence length="271" mass="29816">MIRVERDKVAFYQFLELRHFPGLIHFVSGREGGVSVGGQSALNLGFMDEDRDDRVLTNRILLAEAVGCGVDDFIFGEQKHTTHVEVVTRAQRGRGGREKATRLPSTDALITRETGVCLMVLAADCVPVLMYDPRMRVIAAVHAGWRGTVGRIAAKTVERMREEFGCDPRDMIVGIGPSIGPCCFEVGEEVVEAALEGLGDLKGLVETGKHPGKYQLNLWEANCRQLRQVGVEDARIEVAGICTVCHHDQFFSYRGDRGNTGRFGAGIMLNI</sequence>
<dbReference type="EMBL" id="QRZA01000005">
    <property type="protein sequence ID" value="RGV35116.1"/>
    <property type="molecule type" value="Genomic_DNA"/>
</dbReference>
<dbReference type="InterPro" id="IPR011324">
    <property type="entry name" value="Cytotoxic_necrot_fac-like_cat"/>
</dbReference>
<comment type="catalytic activity">
    <reaction evidence="7">
        <text>adenosine + H2O + H(+) = inosine + NH4(+)</text>
        <dbReference type="Rhea" id="RHEA:24408"/>
        <dbReference type="ChEBI" id="CHEBI:15377"/>
        <dbReference type="ChEBI" id="CHEBI:15378"/>
        <dbReference type="ChEBI" id="CHEBI:16335"/>
        <dbReference type="ChEBI" id="CHEBI:17596"/>
        <dbReference type="ChEBI" id="CHEBI:28938"/>
        <dbReference type="EC" id="3.5.4.4"/>
    </reaction>
    <physiologicalReaction direction="left-to-right" evidence="7">
        <dbReference type="Rhea" id="RHEA:24409"/>
    </physiologicalReaction>
</comment>
<comment type="catalytic activity">
    <reaction evidence="1">
        <text>inosine + phosphate = alpha-D-ribose 1-phosphate + hypoxanthine</text>
        <dbReference type="Rhea" id="RHEA:27646"/>
        <dbReference type="ChEBI" id="CHEBI:17368"/>
        <dbReference type="ChEBI" id="CHEBI:17596"/>
        <dbReference type="ChEBI" id="CHEBI:43474"/>
        <dbReference type="ChEBI" id="CHEBI:57720"/>
        <dbReference type="EC" id="2.4.2.1"/>
    </reaction>
    <physiologicalReaction direction="left-to-right" evidence="1">
        <dbReference type="Rhea" id="RHEA:27647"/>
    </physiologicalReaction>
</comment>
<dbReference type="PANTHER" id="PTHR30616">
    <property type="entry name" value="UNCHARACTERIZED PROTEIN YFIH"/>
    <property type="match status" value="1"/>
</dbReference>
<dbReference type="CDD" id="cd16833">
    <property type="entry name" value="YfiH"/>
    <property type="match status" value="1"/>
</dbReference>
<dbReference type="EMBL" id="QSCR01000034">
    <property type="protein sequence ID" value="RGY13798.1"/>
    <property type="molecule type" value="Genomic_DNA"/>
</dbReference>
<dbReference type="RefSeq" id="WP_117775503.1">
    <property type="nucleotide sequence ID" value="NZ_CAJUBB010000023.1"/>
</dbReference>
<dbReference type="Gene3D" id="3.60.140.10">
    <property type="entry name" value="CNF1/YfiH-like putative cysteine hydrolases"/>
    <property type="match status" value="1"/>
</dbReference>
<proteinExistence type="inferred from homology"/>
<evidence type="ECO:0000313" key="11">
    <source>
        <dbReference type="EMBL" id="RGV35116.1"/>
    </source>
</evidence>
<dbReference type="GO" id="GO:0005507">
    <property type="term" value="F:copper ion binding"/>
    <property type="evidence" value="ECO:0007669"/>
    <property type="project" value="TreeGrafter"/>
</dbReference>
<protein>
    <recommendedName>
        <fullName evidence="10">Purine nucleoside phosphorylase</fullName>
    </recommendedName>
</protein>
<keyword evidence="3" id="KW-0808">Transferase</keyword>
<dbReference type="InterPro" id="IPR003730">
    <property type="entry name" value="Cu_polyphenol_OxRdtase"/>
</dbReference>
<dbReference type="AlphaFoldDB" id="A0A413IJL2"/>
<dbReference type="GO" id="GO:0017061">
    <property type="term" value="F:S-methyl-5-thioadenosine phosphorylase activity"/>
    <property type="evidence" value="ECO:0007669"/>
    <property type="project" value="UniProtKB-EC"/>
</dbReference>
<evidence type="ECO:0000313" key="13">
    <source>
        <dbReference type="Proteomes" id="UP000283589"/>
    </source>
</evidence>
<organism evidence="12 14">
    <name type="scientific">Butyricimonas virosa</name>
    <dbReference type="NCBI Taxonomy" id="544645"/>
    <lineage>
        <taxon>Bacteria</taxon>
        <taxon>Pseudomonadati</taxon>
        <taxon>Bacteroidota</taxon>
        <taxon>Bacteroidia</taxon>
        <taxon>Bacteroidales</taxon>
        <taxon>Odoribacteraceae</taxon>
        <taxon>Butyricimonas</taxon>
    </lineage>
</organism>
<comment type="catalytic activity">
    <reaction evidence="9">
        <text>S-methyl-5'-thioadenosine + phosphate = 5-(methylsulfanyl)-alpha-D-ribose 1-phosphate + adenine</text>
        <dbReference type="Rhea" id="RHEA:11852"/>
        <dbReference type="ChEBI" id="CHEBI:16708"/>
        <dbReference type="ChEBI" id="CHEBI:17509"/>
        <dbReference type="ChEBI" id="CHEBI:43474"/>
        <dbReference type="ChEBI" id="CHEBI:58533"/>
        <dbReference type="EC" id="2.4.2.28"/>
    </reaction>
    <physiologicalReaction direction="left-to-right" evidence="9">
        <dbReference type="Rhea" id="RHEA:11853"/>
    </physiologicalReaction>
</comment>
<dbReference type="PANTHER" id="PTHR30616:SF2">
    <property type="entry name" value="PURINE NUCLEOSIDE PHOSPHORYLASE LACC1"/>
    <property type="match status" value="1"/>
</dbReference>
<keyword evidence="4" id="KW-0479">Metal-binding</keyword>
<evidence type="ECO:0000256" key="7">
    <source>
        <dbReference type="ARBA" id="ARBA00047989"/>
    </source>
</evidence>
<comment type="similarity">
    <text evidence="2 10">Belongs to the purine nucleoside phosphorylase YfiH/LACC1 family.</text>
</comment>
<evidence type="ECO:0000256" key="6">
    <source>
        <dbReference type="ARBA" id="ARBA00022833"/>
    </source>
</evidence>
<evidence type="ECO:0000256" key="5">
    <source>
        <dbReference type="ARBA" id="ARBA00022801"/>
    </source>
</evidence>
<reference evidence="13 14" key="1">
    <citation type="submission" date="2018-08" db="EMBL/GenBank/DDBJ databases">
        <title>A genome reference for cultivated species of the human gut microbiota.</title>
        <authorList>
            <person name="Zou Y."/>
            <person name="Xue W."/>
            <person name="Luo G."/>
        </authorList>
    </citation>
    <scope>NUCLEOTIDE SEQUENCE [LARGE SCALE GENOMIC DNA]</scope>
    <source>
        <strain evidence="11 13">AF14-49</strain>
        <strain evidence="12 14">OF02-7</strain>
    </source>
</reference>
<dbReference type="Pfam" id="PF02578">
    <property type="entry name" value="Cu-oxidase_4"/>
    <property type="match status" value="1"/>
</dbReference>
<dbReference type="Proteomes" id="UP000283589">
    <property type="component" value="Unassembled WGS sequence"/>
</dbReference>
<keyword evidence="6" id="KW-0862">Zinc</keyword>
<gene>
    <name evidence="12" type="primary">pgeF</name>
    <name evidence="11" type="ORF">DWW18_05955</name>
    <name evidence="12" type="ORF">DXA50_15860</name>
</gene>
<evidence type="ECO:0000313" key="14">
    <source>
        <dbReference type="Proteomes" id="UP000286063"/>
    </source>
</evidence>
<evidence type="ECO:0000256" key="4">
    <source>
        <dbReference type="ARBA" id="ARBA00022723"/>
    </source>
</evidence>